<comment type="caution">
    <text evidence="1">The sequence shown here is derived from an EMBL/GenBank/DDBJ whole genome shotgun (WGS) entry which is preliminary data.</text>
</comment>
<dbReference type="AlphaFoldDB" id="A0A146FFZ5"/>
<sequence length="68" mass="7577">MGRKALSRYAKRVPVANKTVRTSGSVSKWAAAHAHNSIVETLSNRYQLDIPTSRIGVLIARLDRQDDE</sequence>
<accession>A0A146FFZ5</accession>
<reference evidence="1 2" key="1">
    <citation type="journal article" date="2016" name="DNA Res.">
        <title>Genome sequence of Aspergillus luchuensis NBRC 4314.</title>
        <authorList>
            <person name="Yamada O."/>
            <person name="Machida M."/>
            <person name="Hosoyama A."/>
            <person name="Goto M."/>
            <person name="Takahashi T."/>
            <person name="Futagami T."/>
            <person name="Yamagata Y."/>
            <person name="Takeuchi M."/>
            <person name="Kobayashi T."/>
            <person name="Koike H."/>
            <person name="Abe K."/>
            <person name="Asai K."/>
            <person name="Arita M."/>
            <person name="Fujita N."/>
            <person name="Fukuda K."/>
            <person name="Higa K."/>
            <person name="Horikawa H."/>
            <person name="Ishikawa T."/>
            <person name="Jinno K."/>
            <person name="Kato Y."/>
            <person name="Kirimura K."/>
            <person name="Mizutani O."/>
            <person name="Nakasone K."/>
            <person name="Sano M."/>
            <person name="Shiraishi Y."/>
            <person name="Tsukahara M."/>
            <person name="Gomi K."/>
        </authorList>
    </citation>
    <scope>NUCLEOTIDE SEQUENCE [LARGE SCALE GENOMIC DNA]</scope>
    <source>
        <strain evidence="1 2">RIB 2604</strain>
    </source>
</reference>
<protein>
    <submittedName>
        <fullName evidence="1">GPI transamidase component Gpi16</fullName>
    </submittedName>
</protein>
<dbReference type="Proteomes" id="UP000075230">
    <property type="component" value="Unassembled WGS sequence"/>
</dbReference>
<gene>
    <name evidence="1" type="ORF">RIB2604_01805380</name>
</gene>
<dbReference type="EMBL" id="BCWF01000018">
    <property type="protein sequence ID" value="GAT24708.1"/>
    <property type="molecule type" value="Genomic_DNA"/>
</dbReference>
<reference evidence="2" key="2">
    <citation type="submission" date="2016-02" db="EMBL/GenBank/DDBJ databases">
        <title>Genome sequencing of Aspergillus luchuensis NBRC 4314.</title>
        <authorList>
            <person name="Yamada O."/>
        </authorList>
    </citation>
    <scope>NUCLEOTIDE SEQUENCE [LARGE SCALE GENOMIC DNA]</scope>
    <source>
        <strain evidence="2">RIB 2604</strain>
    </source>
</reference>
<organism evidence="1 2">
    <name type="scientific">Aspergillus kawachii</name>
    <name type="common">White koji mold</name>
    <name type="synonym">Aspergillus awamori var. kawachi</name>
    <dbReference type="NCBI Taxonomy" id="1069201"/>
    <lineage>
        <taxon>Eukaryota</taxon>
        <taxon>Fungi</taxon>
        <taxon>Dikarya</taxon>
        <taxon>Ascomycota</taxon>
        <taxon>Pezizomycotina</taxon>
        <taxon>Eurotiomycetes</taxon>
        <taxon>Eurotiomycetidae</taxon>
        <taxon>Eurotiales</taxon>
        <taxon>Aspergillaceae</taxon>
        <taxon>Aspergillus</taxon>
        <taxon>Aspergillus subgen. Circumdati</taxon>
    </lineage>
</organism>
<evidence type="ECO:0000313" key="1">
    <source>
        <dbReference type="EMBL" id="GAT24708.1"/>
    </source>
</evidence>
<name>A0A146FFZ5_ASPKA</name>
<proteinExistence type="predicted"/>
<evidence type="ECO:0000313" key="2">
    <source>
        <dbReference type="Proteomes" id="UP000075230"/>
    </source>
</evidence>